<dbReference type="SUPFAM" id="SSF53474">
    <property type="entry name" value="alpha/beta-Hydrolases"/>
    <property type="match status" value="1"/>
</dbReference>
<dbReference type="Pfam" id="PF12697">
    <property type="entry name" value="Abhydrolase_6"/>
    <property type="match status" value="1"/>
</dbReference>
<gene>
    <name evidence="2" type="ORF">HIM_07252</name>
</gene>
<dbReference type="EMBL" id="KQ030535">
    <property type="protein sequence ID" value="KJZ73458.1"/>
    <property type="molecule type" value="Genomic_DNA"/>
</dbReference>
<proteinExistence type="predicted"/>
<dbReference type="InterPro" id="IPR052897">
    <property type="entry name" value="Sec-Metab_Biosynth_Hydrolase"/>
</dbReference>
<evidence type="ECO:0000259" key="1">
    <source>
        <dbReference type="Pfam" id="PF12697"/>
    </source>
</evidence>
<organism evidence="2 3">
    <name type="scientific">Hirsutella minnesotensis 3608</name>
    <dbReference type="NCBI Taxonomy" id="1043627"/>
    <lineage>
        <taxon>Eukaryota</taxon>
        <taxon>Fungi</taxon>
        <taxon>Dikarya</taxon>
        <taxon>Ascomycota</taxon>
        <taxon>Pezizomycotina</taxon>
        <taxon>Sordariomycetes</taxon>
        <taxon>Hypocreomycetidae</taxon>
        <taxon>Hypocreales</taxon>
        <taxon>Ophiocordycipitaceae</taxon>
        <taxon>Hirsutella</taxon>
    </lineage>
</organism>
<evidence type="ECO:0000313" key="3">
    <source>
        <dbReference type="Proteomes" id="UP000054481"/>
    </source>
</evidence>
<feature type="domain" description="AB hydrolase-1" evidence="1">
    <location>
        <begin position="8"/>
        <end position="253"/>
    </location>
</feature>
<evidence type="ECO:0000313" key="2">
    <source>
        <dbReference type="EMBL" id="KJZ73458.1"/>
    </source>
</evidence>
<protein>
    <recommendedName>
        <fullName evidence="1">AB hydrolase-1 domain-containing protein</fullName>
    </recommendedName>
</protein>
<dbReference type="Proteomes" id="UP000054481">
    <property type="component" value="Unassembled WGS sequence"/>
</dbReference>
<name>A0A0F7ZTP2_9HYPO</name>
<sequence>MTTQKPSIVLIHGAWHTTAAYRTLLDMLEARGYPTVAPELPSGAAETPPDPPEADIRCAAEAIRTLVEAPPQEGTGAGSGNQVIVIAHSYGGTVATEAVAGLGLRERQDRGLLGGVRMVIYVAAFVLQEGAYLDMYAPIETVPWCEYQGNLKVFSPGRDIGAVFYPDLAPEERDKWLARCTKHPKVCSFYTPKTTSYDRVDVAYVFCERDEAFPLAGQKAMVQGLKERGVQFREATLDSGHFPMLSMPEALANLVVQFIQH</sequence>
<accession>A0A0F7ZTP2</accession>
<keyword evidence="3" id="KW-1185">Reference proteome</keyword>
<dbReference type="PANTHER" id="PTHR37017:SF11">
    <property type="entry name" value="ESTERASE_LIPASE_THIOESTERASE DOMAIN-CONTAINING PROTEIN"/>
    <property type="match status" value="1"/>
</dbReference>
<dbReference type="Gene3D" id="3.40.50.1820">
    <property type="entry name" value="alpha/beta hydrolase"/>
    <property type="match status" value="1"/>
</dbReference>
<dbReference type="InterPro" id="IPR029058">
    <property type="entry name" value="AB_hydrolase_fold"/>
</dbReference>
<reference evidence="2 3" key="1">
    <citation type="journal article" date="2014" name="Genome Biol. Evol.">
        <title>Comparative genomics and transcriptomics analyses reveal divergent lifestyle features of nematode endoparasitic fungus Hirsutella minnesotensis.</title>
        <authorList>
            <person name="Lai Y."/>
            <person name="Liu K."/>
            <person name="Zhang X."/>
            <person name="Zhang X."/>
            <person name="Li K."/>
            <person name="Wang N."/>
            <person name="Shu C."/>
            <person name="Wu Y."/>
            <person name="Wang C."/>
            <person name="Bushley K.E."/>
            <person name="Xiang M."/>
            <person name="Liu X."/>
        </authorList>
    </citation>
    <scope>NUCLEOTIDE SEQUENCE [LARGE SCALE GENOMIC DNA]</scope>
    <source>
        <strain evidence="2 3">3608</strain>
    </source>
</reference>
<dbReference type="AlphaFoldDB" id="A0A0F7ZTP2"/>
<dbReference type="PANTHER" id="PTHR37017">
    <property type="entry name" value="AB HYDROLASE-1 DOMAIN-CONTAINING PROTEIN-RELATED"/>
    <property type="match status" value="1"/>
</dbReference>
<dbReference type="InterPro" id="IPR000073">
    <property type="entry name" value="AB_hydrolase_1"/>
</dbReference>
<dbReference type="OrthoDB" id="4917118at2759"/>